<protein>
    <submittedName>
        <fullName evidence="1">Uncharacterized protein</fullName>
    </submittedName>
</protein>
<sequence>MSSSLEEKIASAEDDLKTAKETGDIELIKLASRNLAALREERLFFLNKNLYPNLLKTQTKIG</sequence>
<dbReference type="Gramene" id="KMS93625">
    <property type="protein sequence ID" value="KMS93625"/>
    <property type="gene ID" value="BVRB_029590"/>
</dbReference>
<dbReference type="AlphaFoldDB" id="A0A0J8DSB7"/>
<reference evidence="1 2" key="1">
    <citation type="journal article" date="2014" name="Nature">
        <title>The genome of the recently domesticated crop plant sugar beet (Beta vulgaris).</title>
        <authorList>
            <person name="Dohm J.C."/>
            <person name="Minoche A.E."/>
            <person name="Holtgrawe D."/>
            <person name="Capella-Gutierrez S."/>
            <person name="Zakrzewski F."/>
            <person name="Tafer H."/>
            <person name="Rupp O."/>
            <person name="Sorensen T.R."/>
            <person name="Stracke R."/>
            <person name="Reinhardt R."/>
            <person name="Goesmann A."/>
            <person name="Kraft T."/>
            <person name="Schulz B."/>
            <person name="Stadler P.F."/>
            <person name="Schmidt T."/>
            <person name="Gabaldon T."/>
            <person name="Lehrach H."/>
            <person name="Weisshaar B."/>
            <person name="Himmelbauer H."/>
        </authorList>
    </citation>
    <scope>NUCLEOTIDE SEQUENCE [LARGE SCALE GENOMIC DNA]</scope>
    <source>
        <tissue evidence="1">Taproot</tissue>
    </source>
</reference>
<evidence type="ECO:0000313" key="1">
    <source>
        <dbReference type="EMBL" id="KMS93625.1"/>
    </source>
</evidence>
<dbReference type="Proteomes" id="UP000035740">
    <property type="component" value="Unassembled WGS sequence"/>
</dbReference>
<dbReference type="EMBL" id="KQ100678">
    <property type="protein sequence ID" value="KMS93625.1"/>
    <property type="molecule type" value="Genomic_DNA"/>
</dbReference>
<proteinExistence type="predicted"/>
<organism evidence="1 2">
    <name type="scientific">Beta vulgaris subsp. vulgaris</name>
    <name type="common">Beet</name>
    <dbReference type="NCBI Taxonomy" id="3555"/>
    <lineage>
        <taxon>Eukaryota</taxon>
        <taxon>Viridiplantae</taxon>
        <taxon>Streptophyta</taxon>
        <taxon>Embryophyta</taxon>
        <taxon>Tracheophyta</taxon>
        <taxon>Spermatophyta</taxon>
        <taxon>Magnoliopsida</taxon>
        <taxon>eudicotyledons</taxon>
        <taxon>Gunneridae</taxon>
        <taxon>Pentapetalae</taxon>
        <taxon>Caryophyllales</taxon>
        <taxon>Chenopodiaceae</taxon>
        <taxon>Betoideae</taxon>
        <taxon>Beta</taxon>
    </lineage>
</organism>
<evidence type="ECO:0000313" key="2">
    <source>
        <dbReference type="Proteomes" id="UP000035740"/>
    </source>
</evidence>
<accession>A0A0J8DSB7</accession>
<keyword evidence="2" id="KW-1185">Reference proteome</keyword>
<gene>
    <name evidence="1" type="ORF">BVRB_029590</name>
</gene>
<name>A0A0J8DSB7_BETVV</name>